<dbReference type="AlphaFoldDB" id="A0A345Z376"/>
<accession>A0A345Z376</accession>
<evidence type="ECO:0000313" key="1">
    <source>
        <dbReference type="EMBL" id="AXK51055.1"/>
    </source>
</evidence>
<name>A0A345Z376_9MOLU</name>
<proteinExistence type="predicted"/>
<dbReference type="KEGG" id="salx:SALLE_v1c03810"/>
<dbReference type="EMBL" id="CP031376">
    <property type="protein sequence ID" value="AXK51055.1"/>
    <property type="molecule type" value="Genomic_DNA"/>
</dbReference>
<dbReference type="Proteomes" id="UP000254792">
    <property type="component" value="Chromosome"/>
</dbReference>
<dbReference type="OrthoDB" id="9930313at2"/>
<sequence>MFLKELKLILKSIFLDENYFEIRDISKSDLEIKYLVVVDQEVVDDSLRPATEIFEAIQEIISFKTNSVTPNNRLEIIFEVYSGY</sequence>
<dbReference type="RefSeq" id="WP_115557967.1">
    <property type="nucleotide sequence ID" value="NZ_CP031376.1"/>
</dbReference>
<keyword evidence="2" id="KW-1185">Reference proteome</keyword>
<evidence type="ECO:0000313" key="2">
    <source>
        <dbReference type="Proteomes" id="UP000254792"/>
    </source>
</evidence>
<gene>
    <name evidence="1" type="ORF">SALLE_v1c03810</name>
</gene>
<organism evidence="1 2">
    <name type="scientific">Spiroplasma alleghenense</name>
    <dbReference type="NCBI Taxonomy" id="216931"/>
    <lineage>
        <taxon>Bacteria</taxon>
        <taxon>Bacillati</taxon>
        <taxon>Mycoplasmatota</taxon>
        <taxon>Mollicutes</taxon>
        <taxon>Entomoplasmatales</taxon>
        <taxon>Spiroplasmataceae</taxon>
        <taxon>Spiroplasma</taxon>
    </lineage>
</organism>
<reference evidence="1 2" key="1">
    <citation type="submission" date="2018-07" db="EMBL/GenBank/DDBJ databases">
        <title>Complete genome sequence of Spiroplasma alleghenense PLHS-1 (ATCC 51752).</title>
        <authorList>
            <person name="Chou L."/>
            <person name="Lee T.-Y."/>
            <person name="Tsai Y.-M."/>
            <person name="Kuo C.-H."/>
        </authorList>
    </citation>
    <scope>NUCLEOTIDE SEQUENCE [LARGE SCALE GENOMIC DNA]</scope>
    <source>
        <strain evidence="1 2">PLHS-1</strain>
    </source>
</reference>
<protein>
    <submittedName>
        <fullName evidence="1">Uncharacterized protein</fullName>
    </submittedName>
</protein>